<name>A0A5B7EPG9_PORTR</name>
<reference evidence="1 2" key="1">
    <citation type="submission" date="2019-05" db="EMBL/GenBank/DDBJ databases">
        <title>Another draft genome of Portunus trituberculatus and its Hox gene families provides insights of decapod evolution.</title>
        <authorList>
            <person name="Jeong J.-H."/>
            <person name="Song I."/>
            <person name="Kim S."/>
            <person name="Choi T."/>
            <person name="Kim D."/>
            <person name="Ryu S."/>
            <person name="Kim W."/>
        </authorList>
    </citation>
    <scope>NUCLEOTIDE SEQUENCE [LARGE SCALE GENOMIC DNA]</scope>
    <source>
        <tissue evidence="1">Muscle</tissue>
    </source>
</reference>
<gene>
    <name evidence="1" type="ORF">E2C01_028236</name>
</gene>
<proteinExistence type="predicted"/>
<comment type="caution">
    <text evidence="1">The sequence shown here is derived from an EMBL/GenBank/DDBJ whole genome shotgun (WGS) entry which is preliminary data.</text>
</comment>
<sequence>MQIMKKNRTTLLAIVPTNGILEHILARQLSAHRERLHPSGRACRFCRRATAHLARPAAGVGGDPCLSQTPQAIPTALTVFAHPLPAARILALSHAAPSRTSVAN</sequence>
<dbReference type="EMBL" id="VSRR010003140">
    <property type="protein sequence ID" value="MPC34833.1"/>
    <property type="molecule type" value="Genomic_DNA"/>
</dbReference>
<evidence type="ECO:0000313" key="1">
    <source>
        <dbReference type="EMBL" id="MPC34833.1"/>
    </source>
</evidence>
<accession>A0A5B7EPG9</accession>
<dbReference type="AlphaFoldDB" id="A0A5B7EPG9"/>
<keyword evidence="2" id="KW-1185">Reference proteome</keyword>
<organism evidence="1 2">
    <name type="scientific">Portunus trituberculatus</name>
    <name type="common">Swimming crab</name>
    <name type="synonym">Neptunus trituberculatus</name>
    <dbReference type="NCBI Taxonomy" id="210409"/>
    <lineage>
        <taxon>Eukaryota</taxon>
        <taxon>Metazoa</taxon>
        <taxon>Ecdysozoa</taxon>
        <taxon>Arthropoda</taxon>
        <taxon>Crustacea</taxon>
        <taxon>Multicrustacea</taxon>
        <taxon>Malacostraca</taxon>
        <taxon>Eumalacostraca</taxon>
        <taxon>Eucarida</taxon>
        <taxon>Decapoda</taxon>
        <taxon>Pleocyemata</taxon>
        <taxon>Brachyura</taxon>
        <taxon>Eubrachyura</taxon>
        <taxon>Portunoidea</taxon>
        <taxon>Portunidae</taxon>
        <taxon>Portuninae</taxon>
        <taxon>Portunus</taxon>
    </lineage>
</organism>
<evidence type="ECO:0000313" key="2">
    <source>
        <dbReference type="Proteomes" id="UP000324222"/>
    </source>
</evidence>
<dbReference type="Proteomes" id="UP000324222">
    <property type="component" value="Unassembled WGS sequence"/>
</dbReference>
<protein>
    <submittedName>
        <fullName evidence="1">Uncharacterized protein</fullName>
    </submittedName>
</protein>